<evidence type="ECO:0000313" key="3">
    <source>
        <dbReference type="Proteomes" id="UP000249829"/>
    </source>
</evidence>
<name>A0A2V5HQH2_ASPV1</name>
<reference evidence="2 3" key="1">
    <citation type="submission" date="2018-02" db="EMBL/GenBank/DDBJ databases">
        <title>The genomes of Aspergillus section Nigri reveals drivers in fungal speciation.</title>
        <authorList>
            <consortium name="DOE Joint Genome Institute"/>
            <person name="Vesth T.C."/>
            <person name="Nybo J."/>
            <person name="Theobald S."/>
            <person name="Brandl J."/>
            <person name="Frisvad J.C."/>
            <person name="Nielsen K.F."/>
            <person name="Lyhne E.K."/>
            <person name="Kogle M.E."/>
            <person name="Kuo A."/>
            <person name="Riley R."/>
            <person name="Clum A."/>
            <person name="Nolan M."/>
            <person name="Lipzen A."/>
            <person name="Salamov A."/>
            <person name="Henrissat B."/>
            <person name="Wiebenga A."/>
            <person name="De vries R.P."/>
            <person name="Grigoriev I.V."/>
            <person name="Mortensen U.H."/>
            <person name="Andersen M.R."/>
            <person name="Baker S.E."/>
        </authorList>
    </citation>
    <scope>NUCLEOTIDE SEQUENCE [LARGE SCALE GENOMIC DNA]</scope>
    <source>
        <strain evidence="2 3">CBS 115571</strain>
    </source>
</reference>
<dbReference type="EMBL" id="KZ825102">
    <property type="protein sequence ID" value="PYI24374.1"/>
    <property type="molecule type" value="Genomic_DNA"/>
</dbReference>
<accession>A0A2V5HQH2</accession>
<feature type="region of interest" description="Disordered" evidence="1">
    <location>
        <begin position="159"/>
        <end position="181"/>
    </location>
</feature>
<organism evidence="2 3">
    <name type="scientific">Aspergillus violaceofuscus (strain CBS 115571)</name>
    <dbReference type="NCBI Taxonomy" id="1450538"/>
    <lineage>
        <taxon>Eukaryota</taxon>
        <taxon>Fungi</taxon>
        <taxon>Dikarya</taxon>
        <taxon>Ascomycota</taxon>
        <taxon>Pezizomycotina</taxon>
        <taxon>Eurotiomycetes</taxon>
        <taxon>Eurotiomycetidae</taxon>
        <taxon>Eurotiales</taxon>
        <taxon>Aspergillaceae</taxon>
        <taxon>Aspergillus</taxon>
    </lineage>
</organism>
<gene>
    <name evidence="2" type="ORF">BO99DRAFT_92170</name>
</gene>
<dbReference type="AlphaFoldDB" id="A0A2V5HQH2"/>
<protein>
    <submittedName>
        <fullName evidence="2">Uncharacterized protein</fullName>
    </submittedName>
</protein>
<proteinExistence type="predicted"/>
<sequence length="202" mass="22471">MPPNGKCRSMWLEVGSYWPQEGAAGSLLVFVHDTRLTPSIMIRWAPGLAHAIPRTQPGVKRFVTTPSVMLEHECHVLLLSFSGSDGAEHWKPKRTKAATSQICTIFLYHGRRASRLPRSTAFSTCPATRLRLGFWAVMRARNSNDVFHAKGRCFSVPENGLPRTQDLESEPYRESGPDAPLPTSSLDVLDRGMLSCFYASVL</sequence>
<keyword evidence="3" id="KW-1185">Reference proteome</keyword>
<evidence type="ECO:0000256" key="1">
    <source>
        <dbReference type="SAM" id="MobiDB-lite"/>
    </source>
</evidence>
<dbReference type="Proteomes" id="UP000249829">
    <property type="component" value="Unassembled WGS sequence"/>
</dbReference>
<evidence type="ECO:0000313" key="2">
    <source>
        <dbReference type="EMBL" id="PYI24374.1"/>
    </source>
</evidence>